<name>A0A7C5U3H1_9BACT</name>
<protein>
    <recommendedName>
        <fullName evidence="1">AAA-ATPase-like domain-containing protein</fullName>
    </recommendedName>
</protein>
<organism evidence="2">
    <name type="scientific">Fervidobacterium nodosum</name>
    <dbReference type="NCBI Taxonomy" id="2424"/>
    <lineage>
        <taxon>Bacteria</taxon>
        <taxon>Thermotogati</taxon>
        <taxon>Thermotogota</taxon>
        <taxon>Thermotogae</taxon>
        <taxon>Thermotogales</taxon>
        <taxon>Fervidobacteriaceae</taxon>
        <taxon>Fervidobacterium</taxon>
    </lineage>
</organism>
<dbReference type="PANTHER" id="PTHR34825:SF1">
    <property type="entry name" value="AAA-ATPASE-LIKE DOMAIN-CONTAINING PROTEIN"/>
    <property type="match status" value="1"/>
</dbReference>
<dbReference type="InterPro" id="IPR027417">
    <property type="entry name" value="P-loop_NTPase"/>
</dbReference>
<reference evidence="2" key="1">
    <citation type="journal article" date="2020" name="mSystems">
        <title>Genome- and Community-Level Interaction Insights into Carbon Utilization and Element Cycling Functions of Hydrothermarchaeota in Hydrothermal Sediment.</title>
        <authorList>
            <person name="Zhou Z."/>
            <person name="Liu Y."/>
            <person name="Xu W."/>
            <person name="Pan J."/>
            <person name="Luo Z.H."/>
            <person name="Li M."/>
        </authorList>
    </citation>
    <scope>NUCLEOTIDE SEQUENCE [LARGE SCALE GENOMIC DNA]</scope>
    <source>
        <strain evidence="2">SpSt-1088</strain>
    </source>
</reference>
<dbReference type="Gene3D" id="3.40.50.300">
    <property type="entry name" value="P-loop containing nucleotide triphosphate hydrolases"/>
    <property type="match status" value="1"/>
</dbReference>
<dbReference type="SUPFAM" id="SSF52540">
    <property type="entry name" value="P-loop containing nucleoside triphosphate hydrolases"/>
    <property type="match status" value="1"/>
</dbReference>
<sequence>MLKKLPKGVSDFKEIISEGYLYVDKTMYLYDLLRNEKMVFVSRPRRFGKSLTLSTLYYLLKGEKALFKDTWIYDKWDWQEWPVVRLNLTDVSSKSAETLAKELLNIVKIQASIFGITIDEDTEPNGALRELIIKAKYKFGKDVIVLVDEYEKPILDNISDKSLLSSLKKLLREFYSVLKGQEEHIKFLFMTGLTKFTKMGVFSTLNNLNDVTFDERYSQMFGYNDEEILYFLSRILI</sequence>
<evidence type="ECO:0000259" key="1">
    <source>
        <dbReference type="Pfam" id="PF09820"/>
    </source>
</evidence>
<dbReference type="AlphaFoldDB" id="A0A7C5U3H1"/>
<comment type="caution">
    <text evidence="2">The sequence shown here is derived from an EMBL/GenBank/DDBJ whole genome shotgun (WGS) entry which is preliminary data.</text>
</comment>
<dbReference type="Pfam" id="PF09820">
    <property type="entry name" value="AAA-ATPase_like"/>
    <property type="match status" value="1"/>
</dbReference>
<accession>A0A7C5U3H1</accession>
<dbReference type="PANTHER" id="PTHR34825">
    <property type="entry name" value="CONSERVED PROTEIN, WITH A WEAK D-GALACTARATE DEHYDRATASE/ALTRONATE HYDROLASE DOMAIN"/>
    <property type="match status" value="1"/>
</dbReference>
<evidence type="ECO:0000313" key="2">
    <source>
        <dbReference type="EMBL" id="HHR34359.1"/>
    </source>
</evidence>
<dbReference type="EMBL" id="DRXW01000322">
    <property type="protein sequence ID" value="HHR34359.1"/>
    <property type="molecule type" value="Genomic_DNA"/>
</dbReference>
<gene>
    <name evidence="2" type="ORF">ENM46_05385</name>
</gene>
<dbReference type="InterPro" id="IPR018631">
    <property type="entry name" value="AAA-ATPase-like_dom"/>
</dbReference>
<proteinExistence type="predicted"/>
<feature type="domain" description="AAA-ATPase-like" evidence="1">
    <location>
        <begin position="6"/>
        <end position="202"/>
    </location>
</feature>